<accession>A0A8K0P3R4</accession>
<keyword evidence="4" id="KW-1185">Reference proteome</keyword>
<dbReference type="SUPFAM" id="SSF57414">
    <property type="entry name" value="Hairpin loop containing domain-like"/>
    <property type="match status" value="4"/>
</dbReference>
<dbReference type="InterPro" id="IPR052774">
    <property type="entry name" value="Celegans_DevNeuronal_Protein"/>
</dbReference>
<dbReference type="GO" id="GO:0009653">
    <property type="term" value="P:anatomical structure morphogenesis"/>
    <property type="evidence" value="ECO:0007669"/>
    <property type="project" value="TreeGrafter"/>
</dbReference>
<comment type="caution">
    <text evidence="3">The sequence shown here is derived from an EMBL/GenBank/DDBJ whole genome shotgun (WGS) entry which is preliminary data.</text>
</comment>
<feature type="domain" description="Apple" evidence="2">
    <location>
        <begin position="166"/>
        <end position="251"/>
    </location>
</feature>
<dbReference type="PANTHER" id="PTHR47327:SF1">
    <property type="entry name" value="RE15579P"/>
    <property type="match status" value="1"/>
</dbReference>
<sequence length="458" mass="50946">LWKDASATIFTYVAVLLAANVIGYATGQCFGGTETYEKTTGVEFVYGTAQGLLTQPGTGITRDCTAICRQTIACAAFSVALPDCRYNVRSDSTVISMDELQFAASQAECEVLCDQSRGFTCRAFTYAAEEKRCYLSGDDSISLNNAALIPKRSAVYAEKQCSISQCEDGTFTFAKVTGHFLRSAQQVGLAMASSPGITLECSVRCLEAGSDCPAFSLDYGAMKCFKLDRNTQGRGSELSPREGQSFFEKICLRGNVRGCVGKAWAFERRPGKELRGNDDLKLILTQSRRDCMEACLGEHRFECRSAEYDTTTAECRLSREDRRTRPADYVDASPTVEYLENQCLPPPGCGLAWTFERHPNFELKGFDQVRYTGVSKAECEDRCLEEKQFTCRQKKGMLFSPRSATYHTRRRECRLSSEDRFTQPQAFTPSIDWDYIENQCAPGESSQNSGNLPILMQI</sequence>
<feature type="non-terminal residue" evidence="3">
    <location>
        <position position="1"/>
    </location>
</feature>
<dbReference type="Proteomes" id="UP000792457">
    <property type="component" value="Unassembled WGS sequence"/>
</dbReference>
<dbReference type="AlphaFoldDB" id="A0A8K0P3R4"/>
<reference evidence="3" key="1">
    <citation type="submission" date="2013-04" db="EMBL/GenBank/DDBJ databases">
        <authorList>
            <person name="Qu J."/>
            <person name="Murali S.C."/>
            <person name="Bandaranaike D."/>
            <person name="Bellair M."/>
            <person name="Blankenburg K."/>
            <person name="Chao H."/>
            <person name="Dinh H."/>
            <person name="Doddapaneni H."/>
            <person name="Downs B."/>
            <person name="Dugan-Rocha S."/>
            <person name="Elkadiri S."/>
            <person name="Gnanaolivu R.D."/>
            <person name="Hernandez B."/>
            <person name="Javaid M."/>
            <person name="Jayaseelan J.C."/>
            <person name="Lee S."/>
            <person name="Li M."/>
            <person name="Ming W."/>
            <person name="Munidasa M."/>
            <person name="Muniz J."/>
            <person name="Nguyen L."/>
            <person name="Ongeri F."/>
            <person name="Osuji N."/>
            <person name="Pu L.-L."/>
            <person name="Puazo M."/>
            <person name="Qu C."/>
            <person name="Quiroz J."/>
            <person name="Raj R."/>
            <person name="Weissenberger G."/>
            <person name="Xin Y."/>
            <person name="Zou X."/>
            <person name="Han Y."/>
            <person name="Richards S."/>
            <person name="Worley K."/>
            <person name="Muzny D."/>
            <person name="Gibbs R."/>
        </authorList>
    </citation>
    <scope>NUCLEOTIDE SEQUENCE</scope>
    <source>
        <strain evidence="3">Sampled in the wild</strain>
    </source>
</reference>
<feature type="domain" description="Apple" evidence="2">
    <location>
        <begin position="84"/>
        <end position="161"/>
    </location>
</feature>
<evidence type="ECO:0000313" key="4">
    <source>
        <dbReference type="Proteomes" id="UP000792457"/>
    </source>
</evidence>
<evidence type="ECO:0000256" key="1">
    <source>
        <dbReference type="SAM" id="SignalP"/>
    </source>
</evidence>
<dbReference type="Pfam" id="PF00024">
    <property type="entry name" value="PAN_1"/>
    <property type="match status" value="3"/>
</dbReference>
<keyword evidence="1" id="KW-0732">Signal</keyword>
<dbReference type="EMBL" id="KZ308631">
    <property type="protein sequence ID" value="KAG8232566.1"/>
    <property type="molecule type" value="Genomic_DNA"/>
</dbReference>
<name>A0A8K0P3R4_LADFU</name>
<gene>
    <name evidence="3" type="ORF">J437_LFUL008704</name>
</gene>
<feature type="domain" description="Apple" evidence="2">
    <location>
        <begin position="349"/>
        <end position="440"/>
    </location>
</feature>
<organism evidence="3 4">
    <name type="scientific">Ladona fulva</name>
    <name type="common">Scarce chaser dragonfly</name>
    <name type="synonym">Libellula fulva</name>
    <dbReference type="NCBI Taxonomy" id="123851"/>
    <lineage>
        <taxon>Eukaryota</taxon>
        <taxon>Metazoa</taxon>
        <taxon>Ecdysozoa</taxon>
        <taxon>Arthropoda</taxon>
        <taxon>Hexapoda</taxon>
        <taxon>Insecta</taxon>
        <taxon>Pterygota</taxon>
        <taxon>Palaeoptera</taxon>
        <taxon>Odonata</taxon>
        <taxon>Epiprocta</taxon>
        <taxon>Anisoptera</taxon>
        <taxon>Libelluloidea</taxon>
        <taxon>Libellulidae</taxon>
        <taxon>Ladona</taxon>
    </lineage>
</organism>
<dbReference type="CDD" id="cd01099">
    <property type="entry name" value="PAN_AP_HGF"/>
    <property type="match status" value="3"/>
</dbReference>
<feature type="signal peptide" evidence="1">
    <location>
        <begin position="1"/>
        <end position="27"/>
    </location>
</feature>
<dbReference type="InterPro" id="IPR003609">
    <property type="entry name" value="Pan_app"/>
</dbReference>
<reference evidence="3" key="2">
    <citation type="submission" date="2017-10" db="EMBL/GenBank/DDBJ databases">
        <title>Ladona fulva Genome sequencing and assembly.</title>
        <authorList>
            <person name="Murali S."/>
            <person name="Richards S."/>
            <person name="Bandaranaike D."/>
            <person name="Bellair M."/>
            <person name="Blankenburg K."/>
            <person name="Chao H."/>
            <person name="Dinh H."/>
            <person name="Doddapaneni H."/>
            <person name="Dugan-Rocha S."/>
            <person name="Elkadiri S."/>
            <person name="Gnanaolivu R."/>
            <person name="Hernandez B."/>
            <person name="Skinner E."/>
            <person name="Javaid M."/>
            <person name="Lee S."/>
            <person name="Li M."/>
            <person name="Ming W."/>
            <person name="Munidasa M."/>
            <person name="Muniz J."/>
            <person name="Nguyen L."/>
            <person name="Hughes D."/>
            <person name="Osuji N."/>
            <person name="Pu L.-L."/>
            <person name="Puazo M."/>
            <person name="Qu C."/>
            <person name="Quiroz J."/>
            <person name="Raj R."/>
            <person name="Weissenberger G."/>
            <person name="Xin Y."/>
            <person name="Zou X."/>
            <person name="Han Y."/>
            <person name="Worley K."/>
            <person name="Muzny D."/>
            <person name="Gibbs R."/>
        </authorList>
    </citation>
    <scope>NUCLEOTIDE SEQUENCE</scope>
    <source>
        <strain evidence="3">Sampled in the wild</strain>
    </source>
</reference>
<protein>
    <recommendedName>
        <fullName evidence="2">Apple domain-containing protein</fullName>
    </recommendedName>
</protein>
<dbReference type="SMART" id="SM00473">
    <property type="entry name" value="PAN_AP"/>
    <property type="match status" value="4"/>
</dbReference>
<dbReference type="PANTHER" id="PTHR47327">
    <property type="entry name" value="FI18240P1-RELATED"/>
    <property type="match status" value="1"/>
</dbReference>
<feature type="chain" id="PRO_5035439076" description="Apple domain-containing protein" evidence="1">
    <location>
        <begin position="28"/>
        <end position="458"/>
    </location>
</feature>
<evidence type="ECO:0000259" key="2">
    <source>
        <dbReference type="PROSITE" id="PS50948"/>
    </source>
</evidence>
<dbReference type="OrthoDB" id="6430118at2759"/>
<evidence type="ECO:0000313" key="3">
    <source>
        <dbReference type="EMBL" id="KAG8232566.1"/>
    </source>
</evidence>
<dbReference type="PROSITE" id="PS50948">
    <property type="entry name" value="PAN"/>
    <property type="match status" value="4"/>
</dbReference>
<feature type="domain" description="Apple" evidence="2">
    <location>
        <begin position="259"/>
        <end position="343"/>
    </location>
</feature>
<proteinExistence type="predicted"/>
<dbReference type="Gene3D" id="3.50.4.10">
    <property type="entry name" value="Hepatocyte Growth Factor"/>
    <property type="match status" value="3"/>
</dbReference>